<dbReference type="PANTHER" id="PTHR30295">
    <property type="entry name" value="BACTERIOFERRITIN"/>
    <property type="match status" value="1"/>
</dbReference>
<reference evidence="10 11" key="1">
    <citation type="submission" date="2016-10" db="EMBL/GenBank/DDBJ databases">
        <authorList>
            <person name="de Groot N.N."/>
        </authorList>
    </citation>
    <scope>NUCLEOTIDE SEQUENCE [LARGE SCALE GENOMIC DNA]</scope>
    <source>
        <strain evidence="10 11">HL3</strain>
    </source>
</reference>
<dbReference type="RefSeq" id="WP_093428245.1">
    <property type="nucleotide sequence ID" value="NZ_FOMJ01000005.1"/>
</dbReference>
<dbReference type="EMBL" id="FOMJ01000005">
    <property type="protein sequence ID" value="SFD42264.1"/>
    <property type="molecule type" value="Genomic_DNA"/>
</dbReference>
<dbReference type="GO" id="GO:0004322">
    <property type="term" value="F:ferroxidase activity"/>
    <property type="evidence" value="ECO:0007669"/>
    <property type="project" value="UniProtKB-EC"/>
</dbReference>
<comment type="cofactor">
    <cofactor evidence="1">
        <name>heme b</name>
        <dbReference type="ChEBI" id="CHEBI:60344"/>
    </cofactor>
</comment>
<dbReference type="OrthoDB" id="9800505at2"/>
<comment type="catalytic activity">
    <reaction evidence="8">
        <text>Fe(2+)(in) = Fe(2+)(out)</text>
        <dbReference type="Rhea" id="RHEA:28486"/>
        <dbReference type="ChEBI" id="CHEBI:29033"/>
    </reaction>
</comment>
<keyword evidence="11" id="KW-1185">Reference proteome</keyword>
<dbReference type="InterPro" id="IPR002024">
    <property type="entry name" value="Bacterioferritin"/>
</dbReference>
<organism evidence="10 11">
    <name type="scientific">Thiohalospira halophila DSM 15071</name>
    <dbReference type="NCBI Taxonomy" id="1123397"/>
    <lineage>
        <taxon>Bacteria</taxon>
        <taxon>Pseudomonadati</taxon>
        <taxon>Pseudomonadota</taxon>
        <taxon>Gammaproteobacteria</taxon>
        <taxon>Thiohalospirales</taxon>
        <taxon>Thiohalospiraceae</taxon>
        <taxon>Thiohalospira</taxon>
    </lineage>
</organism>
<protein>
    <recommendedName>
        <fullName evidence="3">ferroxidase</fullName>
        <ecNumber evidence="3">1.16.3.1</ecNumber>
    </recommendedName>
</protein>
<dbReference type="PROSITE" id="PS50905">
    <property type="entry name" value="FERRITIN_LIKE"/>
    <property type="match status" value="1"/>
</dbReference>
<dbReference type="InterPro" id="IPR008331">
    <property type="entry name" value="Ferritin_DPS_dom"/>
</dbReference>
<dbReference type="GO" id="GO:0008199">
    <property type="term" value="F:ferric iron binding"/>
    <property type="evidence" value="ECO:0007669"/>
    <property type="project" value="InterPro"/>
</dbReference>
<sequence length="154" mass="17118">MTVREPGVAGYLGRAMSLELAMVQQYLSHARLASQWGMDRAATWLRGEAQGEMEHADRISGRLLALGMVPGASVLRPVAPVRDFGSLLQANRDREREIVAFYEGAVTYCQRLGDADGGAFFNELLAEERQHLAEVEAWFTAYTEGGTSRSQRRR</sequence>
<evidence type="ECO:0000256" key="7">
    <source>
        <dbReference type="ARBA" id="ARBA00023004"/>
    </source>
</evidence>
<dbReference type="InterPro" id="IPR009078">
    <property type="entry name" value="Ferritin-like_SF"/>
</dbReference>
<dbReference type="STRING" id="1123397.SAMN05660831_01597"/>
<dbReference type="EC" id="1.16.3.1" evidence="3"/>
<dbReference type="PANTHER" id="PTHR30295:SF0">
    <property type="entry name" value="BACTERIOFERRITIN"/>
    <property type="match status" value="1"/>
</dbReference>
<accession>A0A1I1S6S0</accession>
<name>A0A1I1S6S0_9GAMM</name>
<dbReference type="PRINTS" id="PR00601">
    <property type="entry name" value="BACFERRITIN"/>
</dbReference>
<dbReference type="GO" id="GO:0006879">
    <property type="term" value="P:intracellular iron ion homeostasis"/>
    <property type="evidence" value="ECO:0007669"/>
    <property type="project" value="UniProtKB-KW"/>
</dbReference>
<dbReference type="Pfam" id="PF00210">
    <property type="entry name" value="Ferritin"/>
    <property type="match status" value="1"/>
</dbReference>
<evidence type="ECO:0000256" key="2">
    <source>
        <dbReference type="ARBA" id="ARBA00008093"/>
    </source>
</evidence>
<keyword evidence="4" id="KW-0409">Iron storage</keyword>
<evidence type="ECO:0000259" key="9">
    <source>
        <dbReference type="PROSITE" id="PS50905"/>
    </source>
</evidence>
<dbReference type="SUPFAM" id="SSF47240">
    <property type="entry name" value="Ferritin-like"/>
    <property type="match status" value="1"/>
</dbReference>
<dbReference type="Proteomes" id="UP000198611">
    <property type="component" value="Unassembled WGS sequence"/>
</dbReference>
<dbReference type="GO" id="GO:0020037">
    <property type="term" value="F:heme binding"/>
    <property type="evidence" value="ECO:0007669"/>
    <property type="project" value="TreeGrafter"/>
</dbReference>
<keyword evidence="5" id="KW-0349">Heme</keyword>
<dbReference type="InterPro" id="IPR009040">
    <property type="entry name" value="Ferritin-like_diiron"/>
</dbReference>
<dbReference type="AlphaFoldDB" id="A0A1I1S6S0"/>
<dbReference type="GO" id="GO:0005829">
    <property type="term" value="C:cytosol"/>
    <property type="evidence" value="ECO:0007669"/>
    <property type="project" value="TreeGrafter"/>
</dbReference>
<evidence type="ECO:0000256" key="5">
    <source>
        <dbReference type="ARBA" id="ARBA00022617"/>
    </source>
</evidence>
<evidence type="ECO:0000256" key="4">
    <source>
        <dbReference type="ARBA" id="ARBA00022434"/>
    </source>
</evidence>
<feature type="domain" description="Ferritin-like diiron" evidence="9">
    <location>
        <begin position="2"/>
        <end position="146"/>
    </location>
</feature>
<dbReference type="Gene3D" id="1.20.1260.10">
    <property type="match status" value="1"/>
</dbReference>
<dbReference type="GO" id="GO:0006826">
    <property type="term" value="P:iron ion transport"/>
    <property type="evidence" value="ECO:0007669"/>
    <property type="project" value="InterPro"/>
</dbReference>
<dbReference type="InterPro" id="IPR012347">
    <property type="entry name" value="Ferritin-like"/>
</dbReference>
<gene>
    <name evidence="10" type="ORF">SAMN05660831_01597</name>
</gene>
<comment type="similarity">
    <text evidence="2">Belongs to the bacterioferritin family.</text>
</comment>
<keyword evidence="7" id="KW-0408">Iron</keyword>
<proteinExistence type="inferred from homology"/>
<evidence type="ECO:0000313" key="11">
    <source>
        <dbReference type="Proteomes" id="UP000198611"/>
    </source>
</evidence>
<evidence type="ECO:0000256" key="6">
    <source>
        <dbReference type="ARBA" id="ARBA00022723"/>
    </source>
</evidence>
<evidence type="ECO:0000256" key="8">
    <source>
        <dbReference type="ARBA" id="ARBA00036243"/>
    </source>
</evidence>
<keyword evidence="6" id="KW-0479">Metal-binding</keyword>
<evidence type="ECO:0000313" key="10">
    <source>
        <dbReference type="EMBL" id="SFD42264.1"/>
    </source>
</evidence>
<evidence type="ECO:0000256" key="3">
    <source>
        <dbReference type="ARBA" id="ARBA00013107"/>
    </source>
</evidence>
<evidence type="ECO:0000256" key="1">
    <source>
        <dbReference type="ARBA" id="ARBA00001970"/>
    </source>
</evidence>